<dbReference type="PRINTS" id="PR01963">
    <property type="entry name" value="TNFACTORR13B"/>
</dbReference>
<evidence type="ECO:0000259" key="2">
    <source>
        <dbReference type="PROSITE" id="PS00652"/>
    </source>
</evidence>
<accession>A0AA35L946</accession>
<keyword evidence="1" id="KW-1133">Transmembrane helix</keyword>
<dbReference type="Proteomes" id="UP001178461">
    <property type="component" value="Chromosome 14"/>
</dbReference>
<dbReference type="GO" id="GO:0002244">
    <property type="term" value="P:hematopoietic progenitor cell differentiation"/>
    <property type="evidence" value="ECO:0007669"/>
    <property type="project" value="TreeGrafter"/>
</dbReference>
<feature type="transmembrane region" description="Helical" evidence="1">
    <location>
        <begin position="103"/>
        <end position="126"/>
    </location>
</feature>
<dbReference type="GO" id="GO:0030889">
    <property type="term" value="P:negative regulation of B cell proliferation"/>
    <property type="evidence" value="ECO:0007669"/>
    <property type="project" value="TreeGrafter"/>
</dbReference>
<feature type="domain" description="TNFR-Cys" evidence="2">
    <location>
        <begin position="3"/>
        <end position="40"/>
    </location>
</feature>
<dbReference type="GO" id="GO:0001782">
    <property type="term" value="P:B cell homeostasis"/>
    <property type="evidence" value="ECO:0007669"/>
    <property type="project" value="TreeGrafter"/>
</dbReference>
<sequence>MPCAKDEFLDELLQKCVACNVTCHPRPFQGCADACSSMDCSKHEGFYYDWLLRQCLSCVSICGQHPRECNPFCKKDAAPTLPAVAALQGVQCKMDSACDQRMVIYMVLGICLCTLLFSLLLTWVHFRKWVDAAICQAGTIACRKGNDSPKECLMEAGSVGSRSSGSRTPEPIETCGFCFPEASPAVQETRAHRIYQAGMEGGPTVAGTAGTGSMGTIPTPEDGHFQIICSPSQEKMQVN</sequence>
<dbReference type="SUPFAM" id="SSF57586">
    <property type="entry name" value="TNF receptor-like"/>
    <property type="match status" value="2"/>
</dbReference>
<name>A0AA35L946_9SAUR</name>
<dbReference type="PANTHER" id="PTHR15511:SF2">
    <property type="entry name" value="TUMOR NECROSIS FACTOR RECEPTOR SUPERFAMILY MEMBER 13B"/>
    <property type="match status" value="1"/>
</dbReference>
<evidence type="ECO:0000256" key="1">
    <source>
        <dbReference type="SAM" id="Phobius"/>
    </source>
</evidence>
<keyword evidence="1" id="KW-0812">Transmembrane</keyword>
<dbReference type="Gene3D" id="4.10.1290.10">
    <property type="entry name" value="Tumor necrosis factor receptor superfamily"/>
    <property type="match status" value="2"/>
</dbReference>
<dbReference type="AlphaFoldDB" id="A0AA35L946"/>
<dbReference type="InterPro" id="IPR001368">
    <property type="entry name" value="TNFR/NGFR_Cys_rich_reg"/>
</dbReference>
<proteinExistence type="predicted"/>
<dbReference type="InterPro" id="IPR022317">
    <property type="entry name" value="TNFR_13B"/>
</dbReference>
<organism evidence="3 4">
    <name type="scientific">Podarcis lilfordi</name>
    <name type="common">Lilford's wall lizard</name>
    <dbReference type="NCBI Taxonomy" id="74358"/>
    <lineage>
        <taxon>Eukaryota</taxon>
        <taxon>Metazoa</taxon>
        <taxon>Chordata</taxon>
        <taxon>Craniata</taxon>
        <taxon>Vertebrata</taxon>
        <taxon>Euteleostomi</taxon>
        <taxon>Lepidosauria</taxon>
        <taxon>Squamata</taxon>
        <taxon>Bifurcata</taxon>
        <taxon>Unidentata</taxon>
        <taxon>Episquamata</taxon>
        <taxon>Laterata</taxon>
        <taxon>Lacertibaenia</taxon>
        <taxon>Lacertidae</taxon>
        <taxon>Podarcis</taxon>
    </lineage>
</organism>
<keyword evidence="1" id="KW-0472">Membrane</keyword>
<evidence type="ECO:0000313" key="3">
    <source>
        <dbReference type="EMBL" id="CAI5792032.1"/>
    </source>
</evidence>
<protein>
    <submittedName>
        <fullName evidence="3">Tumor necrosis factor receptor superfamily member 13B</fullName>
    </submittedName>
</protein>
<keyword evidence="4" id="KW-1185">Reference proteome</keyword>
<reference evidence="3" key="1">
    <citation type="submission" date="2022-12" db="EMBL/GenBank/DDBJ databases">
        <authorList>
            <person name="Alioto T."/>
            <person name="Alioto T."/>
            <person name="Gomez Garrido J."/>
        </authorList>
    </citation>
    <scope>NUCLEOTIDE SEQUENCE</scope>
</reference>
<dbReference type="PROSITE" id="PS00652">
    <property type="entry name" value="TNFR_NGFR_1"/>
    <property type="match status" value="1"/>
</dbReference>
<dbReference type="Pfam" id="PF09305">
    <property type="entry name" value="TACI-CRD2"/>
    <property type="match status" value="1"/>
</dbReference>
<dbReference type="EMBL" id="OX395139">
    <property type="protein sequence ID" value="CAI5792032.1"/>
    <property type="molecule type" value="Genomic_DNA"/>
</dbReference>
<dbReference type="GO" id="GO:0005886">
    <property type="term" value="C:plasma membrane"/>
    <property type="evidence" value="ECO:0007669"/>
    <property type="project" value="InterPro"/>
</dbReference>
<dbReference type="InterPro" id="IPR015384">
    <property type="entry name" value="TACI_Cys-rich-dom"/>
</dbReference>
<gene>
    <name evidence="3" type="ORF">PODLI_1B037327</name>
</gene>
<dbReference type="PANTHER" id="PTHR15511">
    <property type="entry name" value="TUMOR NECROSIS FACTOR RECEPTOR SUPERFAMILY MEMBER 13B"/>
    <property type="match status" value="1"/>
</dbReference>
<evidence type="ECO:0000313" key="4">
    <source>
        <dbReference type="Proteomes" id="UP001178461"/>
    </source>
</evidence>
<keyword evidence="3" id="KW-0675">Receptor</keyword>